<proteinExistence type="predicted"/>
<dbReference type="Pfam" id="PF08421">
    <property type="entry name" value="Methyltransf_13"/>
    <property type="match status" value="1"/>
</dbReference>
<evidence type="ECO:0000313" key="3">
    <source>
        <dbReference type="Proteomes" id="UP000598467"/>
    </source>
</evidence>
<evidence type="ECO:0000313" key="2">
    <source>
        <dbReference type="EMBL" id="MBD1549621.1"/>
    </source>
</evidence>
<protein>
    <recommendedName>
        <fullName evidence="1">Methyltransferase putative zinc binding domain-containing protein</fullName>
    </recommendedName>
</protein>
<reference evidence="2" key="1">
    <citation type="submission" date="2020-05" db="EMBL/GenBank/DDBJ databases">
        <title>Identification of trans-AT polyketide cluster in two marine bacteria, producers of a novel glutaramide-containing polyketide sesbanimide D and analogs.</title>
        <authorList>
            <person name="Kacar D."/>
            <person name="Rodriguez P."/>
            <person name="Canedo L."/>
            <person name="Gonzalez E."/>
            <person name="Galan B."/>
            <person name="De La Calle F."/>
            <person name="Garcia J.L."/>
        </authorList>
    </citation>
    <scope>NUCLEOTIDE SEQUENCE</scope>
    <source>
        <strain evidence="2">PHM038</strain>
    </source>
</reference>
<name>A0A926S898_9HYPH</name>
<gene>
    <name evidence="2" type="ORF">HK439_25480</name>
</gene>
<dbReference type="AlphaFoldDB" id="A0A926S898"/>
<dbReference type="InterPro" id="IPR013630">
    <property type="entry name" value="Methyltransf_Zn-bd_dom_put"/>
</dbReference>
<dbReference type="Gene3D" id="6.20.50.110">
    <property type="entry name" value="Methyltransferase, zinc-binding domain"/>
    <property type="match status" value="1"/>
</dbReference>
<dbReference type="InterPro" id="IPR038576">
    <property type="entry name" value="Methyltransf_Zn-bd_dom_put_sf"/>
</dbReference>
<dbReference type="EMBL" id="JABFCZ010000047">
    <property type="protein sequence ID" value="MBD1549621.1"/>
    <property type="molecule type" value="Genomic_DNA"/>
</dbReference>
<feature type="domain" description="Methyltransferase putative zinc binding" evidence="1">
    <location>
        <begin position="10"/>
        <end position="68"/>
    </location>
</feature>
<dbReference type="Proteomes" id="UP000598467">
    <property type="component" value="Unassembled WGS sequence"/>
</dbReference>
<organism evidence="2 3">
    <name type="scientific">Roseibium aggregatum</name>
    <dbReference type="NCBI Taxonomy" id="187304"/>
    <lineage>
        <taxon>Bacteria</taxon>
        <taxon>Pseudomonadati</taxon>
        <taxon>Pseudomonadota</taxon>
        <taxon>Alphaproteobacteria</taxon>
        <taxon>Hyphomicrobiales</taxon>
        <taxon>Stappiaceae</taxon>
        <taxon>Roseibium</taxon>
    </lineage>
</organism>
<sequence>MTAYEAMDRCRVSGSQGLVSILNLGHQALTGVFPNSPDEEVAVGTLELVWSPSSGLSQSHHSCKADEMSGETPMRLIDGLSATQFSAIAEIDQEKFGRSLPVPIFRTFRSHMPQRRIRTTCQFSLNSPKIASCVAKKKVWPVAGCP</sequence>
<evidence type="ECO:0000259" key="1">
    <source>
        <dbReference type="Pfam" id="PF08421"/>
    </source>
</evidence>
<comment type="caution">
    <text evidence="2">The sequence shown here is derived from an EMBL/GenBank/DDBJ whole genome shotgun (WGS) entry which is preliminary data.</text>
</comment>
<accession>A0A926S898</accession>